<dbReference type="PANTHER" id="PTHR36973:SF4">
    <property type="entry name" value="NODULATION PROTEIN"/>
    <property type="match status" value="1"/>
</dbReference>
<proteinExistence type="predicted"/>
<feature type="domain" description="Methyltransferase FkbM" evidence="1">
    <location>
        <begin position="45"/>
        <end position="212"/>
    </location>
</feature>
<dbReference type="InterPro" id="IPR029063">
    <property type="entry name" value="SAM-dependent_MTases_sf"/>
</dbReference>
<gene>
    <name evidence="2" type="ORF">G7087_13585</name>
</gene>
<protein>
    <submittedName>
        <fullName evidence="2">FkbM family methyltransferase</fullName>
    </submittedName>
</protein>
<dbReference type="InterPro" id="IPR053188">
    <property type="entry name" value="FkbM_Methyltransferase"/>
</dbReference>
<dbReference type="GO" id="GO:0032259">
    <property type="term" value="P:methylation"/>
    <property type="evidence" value="ECO:0007669"/>
    <property type="project" value="UniProtKB-KW"/>
</dbReference>
<evidence type="ECO:0000313" key="2">
    <source>
        <dbReference type="EMBL" id="NHK99412.1"/>
    </source>
</evidence>
<evidence type="ECO:0000259" key="1">
    <source>
        <dbReference type="Pfam" id="PF05050"/>
    </source>
</evidence>
<dbReference type="EMBL" id="JAAOCD010000006">
    <property type="protein sequence ID" value="NHK99412.1"/>
    <property type="molecule type" value="Genomic_DNA"/>
</dbReference>
<dbReference type="Proteomes" id="UP000802098">
    <property type="component" value="Unassembled WGS sequence"/>
</dbReference>
<keyword evidence="2" id="KW-0808">Transferase</keyword>
<dbReference type="NCBIfam" id="TIGR01444">
    <property type="entry name" value="fkbM_fam"/>
    <property type="match status" value="1"/>
</dbReference>
<comment type="caution">
    <text evidence="2">The sequence shown here is derived from an EMBL/GenBank/DDBJ whole genome shotgun (WGS) entry which is preliminary data.</text>
</comment>
<dbReference type="InterPro" id="IPR006342">
    <property type="entry name" value="FkbM_mtfrase"/>
</dbReference>
<reference evidence="2 3" key="1">
    <citation type="submission" date="2020-03" db="EMBL/GenBank/DDBJ databases">
        <title>Rubrivivax benzoatilyticus JA2 (sequenced after 10 years sub-culturing).</title>
        <authorList>
            <person name="Gupta D."/>
            <person name="Chintalapati S."/>
            <person name="Chintalapati V.R."/>
        </authorList>
    </citation>
    <scope>NUCLEOTIDE SEQUENCE [LARGE SCALE GENOMIC DNA]</scope>
    <source>
        <strain evidence="2 3">JA2-Mal</strain>
    </source>
</reference>
<sequence>MKEVLNNIAAHLGYAVVPAWRQPGMAQATLTGQLLRHHQVDLVLDVGANAGQYHDFLRLEAGYEGEVVSFEPQPDLAERLNARAAADPRWKVHHLALGSADAELALNVMHRGEFSSFLQPDNTGQPQFADLNRVRQTVAVPVKRLDAIELPASDRLFLKADTQGFDLEVIRGASGILPRVKVIQTEVCVQPIYKGMPRYRDVLAELEGLGFSPAGFFAVSRSADMAAIEFDCLLVRRED</sequence>
<name>A0ABX0HWN5_9BURK</name>
<dbReference type="Gene3D" id="3.40.50.150">
    <property type="entry name" value="Vaccinia Virus protein VP39"/>
    <property type="match status" value="1"/>
</dbReference>
<evidence type="ECO:0000313" key="3">
    <source>
        <dbReference type="Proteomes" id="UP000802098"/>
    </source>
</evidence>
<keyword evidence="3" id="KW-1185">Reference proteome</keyword>
<dbReference type="SUPFAM" id="SSF53335">
    <property type="entry name" value="S-adenosyl-L-methionine-dependent methyltransferases"/>
    <property type="match status" value="1"/>
</dbReference>
<dbReference type="Pfam" id="PF05050">
    <property type="entry name" value="Methyltransf_21"/>
    <property type="match status" value="1"/>
</dbReference>
<keyword evidence="2" id="KW-0489">Methyltransferase</keyword>
<accession>A0ABX0HWN5</accession>
<dbReference type="PANTHER" id="PTHR36973">
    <property type="entry name" value="SLL1456 PROTEIN-RELATED"/>
    <property type="match status" value="1"/>
</dbReference>
<organism evidence="2 3">
    <name type="scientific">Rubrivivax benzoatilyticus</name>
    <dbReference type="NCBI Taxonomy" id="316997"/>
    <lineage>
        <taxon>Bacteria</taxon>
        <taxon>Pseudomonadati</taxon>
        <taxon>Pseudomonadota</taxon>
        <taxon>Betaproteobacteria</taxon>
        <taxon>Burkholderiales</taxon>
        <taxon>Sphaerotilaceae</taxon>
        <taxon>Rubrivivax</taxon>
    </lineage>
</organism>
<dbReference type="GO" id="GO:0008168">
    <property type="term" value="F:methyltransferase activity"/>
    <property type="evidence" value="ECO:0007669"/>
    <property type="project" value="UniProtKB-KW"/>
</dbReference>